<reference evidence="1" key="1">
    <citation type="submission" date="2018-04" db="EMBL/GenBank/DDBJ databases">
        <title>WGS assembly of Panicum hallii.</title>
        <authorList>
            <person name="Lovell J."/>
            <person name="Jenkins J."/>
            <person name="Lowry D."/>
            <person name="Mamidi S."/>
            <person name="Sreedasyam A."/>
            <person name="Weng X."/>
            <person name="Barry K."/>
            <person name="Bonette J."/>
            <person name="Campitelli B."/>
            <person name="Daum C."/>
            <person name="Gordon S."/>
            <person name="Gould B."/>
            <person name="Lipzen A."/>
            <person name="Macqueen A."/>
            <person name="Palacio-Mejia J."/>
            <person name="Plott C."/>
            <person name="Shakirov E."/>
            <person name="Shu S."/>
            <person name="Yoshinaga Y."/>
            <person name="Zane M."/>
            <person name="Rokhsar D."/>
            <person name="Grimwood J."/>
            <person name="Schmutz J."/>
            <person name="Juenger T."/>
        </authorList>
    </citation>
    <scope>NUCLEOTIDE SEQUENCE [LARGE SCALE GENOMIC DNA]</scope>
    <source>
        <strain evidence="1">FIL2</strain>
    </source>
</reference>
<dbReference type="EMBL" id="CM008046">
    <property type="protein sequence ID" value="PVH67184.1"/>
    <property type="molecule type" value="Genomic_DNA"/>
</dbReference>
<dbReference type="AlphaFoldDB" id="A0A2T8KYC7"/>
<organism evidence="1">
    <name type="scientific">Panicum hallii</name>
    <dbReference type="NCBI Taxonomy" id="206008"/>
    <lineage>
        <taxon>Eukaryota</taxon>
        <taxon>Viridiplantae</taxon>
        <taxon>Streptophyta</taxon>
        <taxon>Embryophyta</taxon>
        <taxon>Tracheophyta</taxon>
        <taxon>Spermatophyta</taxon>
        <taxon>Magnoliopsida</taxon>
        <taxon>Liliopsida</taxon>
        <taxon>Poales</taxon>
        <taxon>Poaceae</taxon>
        <taxon>PACMAD clade</taxon>
        <taxon>Panicoideae</taxon>
        <taxon>Panicodae</taxon>
        <taxon>Paniceae</taxon>
        <taxon>Panicinae</taxon>
        <taxon>Panicum</taxon>
        <taxon>Panicum sect. Panicum</taxon>
    </lineage>
</organism>
<sequence length="84" mass="9367">MDQGTRAVENLKEGRVESQAVSRLEESILQSAGPVHGGRQGKGQRRQIPFKSPLQFRLHHLLAQQLLTFEQVQSGQATIARFMG</sequence>
<accession>A0A2T8KYC7</accession>
<proteinExistence type="predicted"/>
<dbReference type="Gramene" id="PVH67184">
    <property type="protein sequence ID" value="PVH67184"/>
    <property type="gene ID" value="PAHAL_1G445700"/>
</dbReference>
<name>A0A2T8KYC7_9POAL</name>
<gene>
    <name evidence="1" type="ORF">PAHAL_1G445700</name>
</gene>
<protein>
    <submittedName>
        <fullName evidence="1">Uncharacterized protein</fullName>
    </submittedName>
</protein>
<dbReference type="Proteomes" id="UP000243499">
    <property type="component" value="Chromosome 1"/>
</dbReference>
<evidence type="ECO:0000313" key="1">
    <source>
        <dbReference type="EMBL" id="PVH67184.1"/>
    </source>
</evidence>